<protein>
    <submittedName>
        <fullName evidence="2">DNA polymerase III subunit beta</fullName>
    </submittedName>
</protein>
<organism evidence="2 3">
    <name type="scientific">Haloprofundus marisrubri</name>
    <dbReference type="NCBI Taxonomy" id="1514971"/>
    <lineage>
        <taxon>Archaea</taxon>
        <taxon>Methanobacteriati</taxon>
        <taxon>Methanobacteriota</taxon>
        <taxon>Stenosarchaea group</taxon>
        <taxon>Halobacteria</taxon>
        <taxon>Halobacteriales</taxon>
        <taxon>Haloferacaceae</taxon>
        <taxon>Haloprofundus</taxon>
    </lineage>
</organism>
<dbReference type="Pfam" id="PF18765">
    <property type="entry name" value="Polbeta"/>
    <property type="match status" value="1"/>
</dbReference>
<dbReference type="OrthoDB" id="61846at2157"/>
<keyword evidence="3" id="KW-1185">Reference proteome</keyword>
<dbReference type="NCBIfam" id="NF047752">
    <property type="entry name" value="MntA_antitoxin"/>
    <property type="match status" value="1"/>
</dbReference>
<dbReference type="SUPFAM" id="SSF81301">
    <property type="entry name" value="Nucleotidyltransferase"/>
    <property type="match status" value="1"/>
</dbReference>
<dbReference type="CDD" id="cd05403">
    <property type="entry name" value="NT_KNTase_like"/>
    <property type="match status" value="1"/>
</dbReference>
<name>A0A0W1R3B8_9EURY</name>
<evidence type="ECO:0000313" key="3">
    <source>
        <dbReference type="Proteomes" id="UP000054387"/>
    </source>
</evidence>
<evidence type="ECO:0000313" key="2">
    <source>
        <dbReference type="EMBL" id="KTG07674.1"/>
    </source>
</evidence>
<dbReference type="Proteomes" id="UP000054387">
    <property type="component" value="Unassembled WGS sequence"/>
</dbReference>
<sequence length="144" mass="16220">MPNSDDSAVDTLDIDAIRAYLAQTEVRFAILFGSYARGTTDESSDVDIALRFPEEMSEGERFRRRNRIDAELQEFADGFVDVSDIESLPTHVAHAALRDGICLVGGEEVVDAYQQRITNAYEEGASEREQERREFIDRLARGDV</sequence>
<dbReference type="InterPro" id="IPR052930">
    <property type="entry name" value="TA_antitoxin_MntA"/>
</dbReference>
<dbReference type="EMBL" id="LOPU01000040">
    <property type="protein sequence ID" value="KTG07674.1"/>
    <property type="molecule type" value="Genomic_DNA"/>
</dbReference>
<comment type="caution">
    <text evidence="2">The sequence shown here is derived from an EMBL/GenBank/DDBJ whole genome shotgun (WGS) entry which is preliminary data.</text>
</comment>
<evidence type="ECO:0000259" key="1">
    <source>
        <dbReference type="Pfam" id="PF18765"/>
    </source>
</evidence>
<reference evidence="2 3" key="1">
    <citation type="submission" date="2015-12" db="EMBL/GenBank/DDBJ databases">
        <title>Haloprofundus marisrubri gen. nov., sp. nov., an extremely halophilic archaeon isolated from the Discovery deep brine-seawater interface in the Red Sea.</title>
        <authorList>
            <person name="Zhang G."/>
            <person name="Stingl U."/>
            <person name="Rashid M."/>
        </authorList>
    </citation>
    <scope>NUCLEOTIDE SEQUENCE [LARGE SCALE GENOMIC DNA]</scope>
    <source>
        <strain evidence="2 3">SB9</strain>
    </source>
</reference>
<feature type="domain" description="Polymerase beta nucleotidyltransferase" evidence="1">
    <location>
        <begin position="17"/>
        <end position="105"/>
    </location>
</feature>
<dbReference type="InterPro" id="IPR043519">
    <property type="entry name" value="NT_sf"/>
</dbReference>
<dbReference type="InterPro" id="IPR041633">
    <property type="entry name" value="Polbeta"/>
</dbReference>
<dbReference type="RefSeq" id="WP_058583505.1">
    <property type="nucleotide sequence ID" value="NZ_LOPU01000040.1"/>
</dbReference>
<gene>
    <name evidence="2" type="ORF">AUR64_02195</name>
</gene>
<dbReference type="Gene3D" id="3.30.460.10">
    <property type="entry name" value="Beta Polymerase, domain 2"/>
    <property type="match status" value="1"/>
</dbReference>
<accession>A0A0W1R3B8</accession>
<dbReference type="PANTHER" id="PTHR43852">
    <property type="entry name" value="NUCLEOTIDYLTRANSFERASE"/>
    <property type="match status" value="1"/>
</dbReference>
<dbReference type="AlphaFoldDB" id="A0A0W1R3B8"/>
<proteinExistence type="predicted"/>
<dbReference type="PANTHER" id="PTHR43852:SF3">
    <property type="entry name" value="NUCLEOTIDYLTRANSFERASE"/>
    <property type="match status" value="1"/>
</dbReference>